<keyword evidence="1" id="KW-0614">Plasmid</keyword>
<dbReference type="EMBL" id="CP004847">
    <property type="protein sequence ID" value="AGP79853.1"/>
    <property type="molecule type" value="Genomic_DNA"/>
</dbReference>
<dbReference type="AlphaFoldDB" id="S5ASK9"/>
<protein>
    <submittedName>
        <fullName evidence="1">Uncharacterized protein</fullName>
    </submittedName>
</protein>
<accession>S5ASK9</accession>
<sequence length="112" mass="11741">MAWLLLVLFIGIGCLFAISSSLDAPSSPNTIPIPEDTASERPLLSRSVKYKNSIFDDASIATEINPATGMVMMNGTGGVDAGGNPWGISSFDDTESIIDNSSSLDSLDIIDS</sequence>
<evidence type="ECO:0000313" key="1">
    <source>
        <dbReference type="EMBL" id="AGP79853.1"/>
    </source>
</evidence>
<organism evidence="1 2">
    <name type="scientific">Alteromonas mediterranea 615</name>
    <dbReference type="NCBI Taxonomy" id="1300253"/>
    <lineage>
        <taxon>Bacteria</taxon>
        <taxon>Pseudomonadati</taxon>
        <taxon>Pseudomonadota</taxon>
        <taxon>Gammaproteobacteria</taxon>
        <taxon>Alteromonadales</taxon>
        <taxon>Alteromonadaceae</taxon>
        <taxon>Alteromonas/Salinimonas group</taxon>
        <taxon>Alteromonas</taxon>
    </lineage>
</organism>
<evidence type="ECO:0000313" key="2">
    <source>
        <dbReference type="Proteomes" id="UP000014909"/>
    </source>
</evidence>
<reference evidence="1 2" key="1">
    <citation type="journal article" date="2013" name="Genome Biol. Evol.">
        <title>Genomic Diversity of "Deep Ecotype" Alteromonas macleodii Isolates: Evidence for Pan-Mediterranean Clonal Frames.</title>
        <authorList>
            <person name="Lopez-Perez M."/>
            <person name="Gonzaga A."/>
            <person name="Rodriguez-Valera F."/>
        </authorList>
    </citation>
    <scope>NUCLEOTIDE SEQUENCE [LARGE SCALE GENOMIC DNA]</scope>
    <source>
        <strain evidence="2">'English Channel 615'</strain>
        <plasmid evidence="2">Plasmid</plasmid>
    </source>
</reference>
<geneLocation type="plasmid" evidence="1">
    <name>unnamed</name>
</geneLocation>
<dbReference type="Proteomes" id="UP000014909">
    <property type="component" value="Plasmid unnamed"/>
</dbReference>
<dbReference type="PATRIC" id="fig|1300253.3.peg.4617"/>
<proteinExistence type="predicted"/>
<dbReference type="KEGG" id="amh:I633_22151"/>
<gene>
    <name evidence="1" type="ORF">I633_22151</name>
</gene>
<dbReference type="HOGENOM" id="CLU_2140598_0_0_6"/>
<name>S5ASK9_9ALTE</name>
<dbReference type="BioCyc" id="AMAC1300253:G12YX-3500-MONOMER"/>